<keyword evidence="5" id="KW-0547">Nucleotide-binding</keyword>
<dbReference type="GO" id="GO:0016779">
    <property type="term" value="F:nucleotidyltransferase activity"/>
    <property type="evidence" value="ECO:0007669"/>
    <property type="project" value="UniProtKB-KW"/>
</dbReference>
<feature type="domain" description="Polymerase beta nucleotidyltransferase" evidence="8">
    <location>
        <begin position="10"/>
        <end position="83"/>
    </location>
</feature>
<dbReference type="GO" id="GO:0005524">
    <property type="term" value="F:ATP binding"/>
    <property type="evidence" value="ECO:0007669"/>
    <property type="project" value="UniProtKB-KW"/>
</dbReference>
<evidence type="ECO:0000256" key="3">
    <source>
        <dbReference type="ARBA" id="ARBA00022695"/>
    </source>
</evidence>
<organism evidence="9 10">
    <name type="scientific">Candidatus Giovannonibacteria bacterium RIFCSPHIGHO2_02_FULL_46_20</name>
    <dbReference type="NCBI Taxonomy" id="1798338"/>
    <lineage>
        <taxon>Bacteria</taxon>
        <taxon>Candidatus Giovannoniibacteriota</taxon>
    </lineage>
</organism>
<evidence type="ECO:0000256" key="6">
    <source>
        <dbReference type="ARBA" id="ARBA00022840"/>
    </source>
</evidence>
<dbReference type="InterPro" id="IPR052038">
    <property type="entry name" value="Type-VII_TA_antitoxin"/>
</dbReference>
<dbReference type="AlphaFoldDB" id="A0A1F5WI17"/>
<evidence type="ECO:0000313" key="10">
    <source>
        <dbReference type="Proteomes" id="UP000178406"/>
    </source>
</evidence>
<evidence type="ECO:0000259" key="8">
    <source>
        <dbReference type="Pfam" id="PF18765"/>
    </source>
</evidence>
<comment type="caution">
    <text evidence="9">The sequence shown here is derived from an EMBL/GenBank/DDBJ whole genome shotgun (WGS) entry which is preliminary data.</text>
</comment>
<dbReference type="InterPro" id="IPR041633">
    <property type="entry name" value="Polbeta"/>
</dbReference>
<dbReference type="CDD" id="cd05403">
    <property type="entry name" value="NT_KNTase_like"/>
    <property type="match status" value="1"/>
</dbReference>
<dbReference type="STRING" id="1798338.A3J56_01470"/>
<comment type="cofactor">
    <cofactor evidence="1">
        <name>Mg(2+)</name>
        <dbReference type="ChEBI" id="CHEBI:18420"/>
    </cofactor>
</comment>
<dbReference type="Gene3D" id="3.30.460.10">
    <property type="entry name" value="Beta Polymerase, domain 2"/>
    <property type="match status" value="1"/>
</dbReference>
<protein>
    <recommendedName>
        <fullName evidence="8">Polymerase beta nucleotidyltransferase domain-containing protein</fullName>
    </recommendedName>
</protein>
<accession>A0A1F5WI17</accession>
<keyword evidence="7" id="KW-0460">Magnesium</keyword>
<keyword evidence="3" id="KW-0548">Nucleotidyltransferase</keyword>
<dbReference type="PANTHER" id="PTHR33571:SF14">
    <property type="entry name" value="PROTEIN ADENYLYLTRANSFERASE MJ0435-RELATED"/>
    <property type="match status" value="1"/>
</dbReference>
<evidence type="ECO:0000256" key="4">
    <source>
        <dbReference type="ARBA" id="ARBA00022723"/>
    </source>
</evidence>
<keyword evidence="4" id="KW-0479">Metal-binding</keyword>
<keyword evidence="6" id="KW-0067">ATP-binding</keyword>
<dbReference type="Pfam" id="PF18765">
    <property type="entry name" value="Polbeta"/>
    <property type="match status" value="1"/>
</dbReference>
<gene>
    <name evidence="9" type="ORF">A3J56_01470</name>
</gene>
<dbReference type="EMBL" id="MFHQ01000001">
    <property type="protein sequence ID" value="OGF74891.1"/>
    <property type="molecule type" value="Genomic_DNA"/>
</dbReference>
<reference evidence="9 10" key="1">
    <citation type="journal article" date="2016" name="Nat. Commun.">
        <title>Thousands of microbial genomes shed light on interconnected biogeochemical processes in an aquifer system.</title>
        <authorList>
            <person name="Anantharaman K."/>
            <person name="Brown C.T."/>
            <person name="Hug L.A."/>
            <person name="Sharon I."/>
            <person name="Castelle C.J."/>
            <person name="Probst A.J."/>
            <person name="Thomas B.C."/>
            <person name="Singh A."/>
            <person name="Wilkins M.J."/>
            <person name="Karaoz U."/>
            <person name="Brodie E.L."/>
            <person name="Williams K.H."/>
            <person name="Hubbard S.S."/>
            <person name="Banfield J.F."/>
        </authorList>
    </citation>
    <scope>NUCLEOTIDE SEQUENCE [LARGE SCALE GENOMIC DNA]</scope>
</reference>
<dbReference type="InterPro" id="IPR043519">
    <property type="entry name" value="NT_sf"/>
</dbReference>
<dbReference type="GO" id="GO:0046872">
    <property type="term" value="F:metal ion binding"/>
    <property type="evidence" value="ECO:0007669"/>
    <property type="project" value="UniProtKB-KW"/>
</dbReference>
<evidence type="ECO:0000256" key="5">
    <source>
        <dbReference type="ARBA" id="ARBA00022741"/>
    </source>
</evidence>
<evidence type="ECO:0000313" key="9">
    <source>
        <dbReference type="EMBL" id="OGF74891.1"/>
    </source>
</evidence>
<dbReference type="SUPFAM" id="SSF81301">
    <property type="entry name" value="Nucleotidyltransferase"/>
    <property type="match status" value="1"/>
</dbReference>
<evidence type="ECO:0000256" key="7">
    <source>
        <dbReference type="ARBA" id="ARBA00022842"/>
    </source>
</evidence>
<dbReference type="Proteomes" id="UP000178406">
    <property type="component" value="Unassembled WGS sequence"/>
</dbReference>
<proteinExistence type="predicted"/>
<sequence length="97" mass="10929">MDTQQAMDIIVPILKNNGAEFIGLFGSRARGDYTQGSDFDLLARFSEPKSIIEMIGLERALSERIGSKVHIITERSLNRHVAPYILHDLQPAYEKRG</sequence>
<keyword evidence="2" id="KW-0808">Transferase</keyword>
<name>A0A1F5WI17_9BACT</name>
<evidence type="ECO:0000256" key="1">
    <source>
        <dbReference type="ARBA" id="ARBA00001946"/>
    </source>
</evidence>
<evidence type="ECO:0000256" key="2">
    <source>
        <dbReference type="ARBA" id="ARBA00022679"/>
    </source>
</evidence>
<dbReference type="PANTHER" id="PTHR33571">
    <property type="entry name" value="SSL8005 PROTEIN"/>
    <property type="match status" value="1"/>
</dbReference>